<sequence length="348" mass="35984">MTDGSAPGGVDSRGIDVRGVDVRDVDIELDLDRAPDHRPASPSGPVPWLVATGVTVLAAALGLTLALRSGSAPACAAGRTLAAPPTGTATHSGKATFYDSKGAGGNCSNPAAPANRLYVALGPTEYAAGAACGGFLDVTGPKGTVRVLIMDQCPECEPGHLDLSREAFARIADPVQGLVQVTYRAVVNPPLPGPLTFRIKEGASQFWFAVRVGNHGNPLRAVEVRQGDDGPWRATARQDYNYWLLASGAGPGPYSVRVTDVYGHRVTVSGIRMAPGQVQTSVVRMYERGVVARTSRPSATARPPAARPSGTPTVARRPAEVAKANAPATPVADGPSTRPAGATARWCG</sequence>
<dbReference type="CDD" id="cd22272">
    <property type="entry name" value="DPBB_EXLX1-like"/>
    <property type="match status" value="1"/>
</dbReference>
<dbReference type="Proteomes" id="UP000003448">
    <property type="component" value="Unassembled WGS sequence"/>
</dbReference>
<evidence type="ECO:0000256" key="2">
    <source>
        <dbReference type="SAM" id="MobiDB-lite"/>
    </source>
</evidence>
<dbReference type="RefSeq" id="WP_007456155.1">
    <property type="nucleotide sequence ID" value="NZ_HF570108.1"/>
</dbReference>
<dbReference type="InterPro" id="IPR009009">
    <property type="entry name" value="RlpA-like_DPBB"/>
</dbReference>
<feature type="domain" description="Expansin-like EG45" evidence="3">
    <location>
        <begin position="72"/>
        <end position="186"/>
    </location>
</feature>
<dbReference type="PANTHER" id="PTHR31836:SF21">
    <property type="entry name" value="EXPANSIN-LIKE PROTEIN 7"/>
    <property type="match status" value="1"/>
</dbReference>
<dbReference type="SUPFAM" id="SSF49590">
    <property type="entry name" value="PHL pollen allergen"/>
    <property type="match status" value="1"/>
</dbReference>
<dbReference type="SUPFAM" id="SSF50685">
    <property type="entry name" value="Barwin-like endoglucanases"/>
    <property type="match status" value="1"/>
</dbReference>
<dbReference type="InterPro" id="IPR036908">
    <property type="entry name" value="RlpA-like_sf"/>
</dbReference>
<accession>I0KXR3</accession>
<evidence type="ECO:0000313" key="5">
    <source>
        <dbReference type="Proteomes" id="UP000003448"/>
    </source>
</evidence>
<dbReference type="PROSITE" id="PS50842">
    <property type="entry name" value="EXPANSIN_EG45"/>
    <property type="match status" value="1"/>
</dbReference>
<dbReference type="InterPro" id="IPR051477">
    <property type="entry name" value="Expansin_CellWall"/>
</dbReference>
<name>I0KXR3_9ACTN</name>
<keyword evidence="4" id="KW-0449">Lipoprotein</keyword>
<dbReference type="Gene3D" id="2.60.40.760">
    <property type="entry name" value="Expansin, cellulose-binding-like domain"/>
    <property type="match status" value="1"/>
</dbReference>
<organism evidence="4 5">
    <name type="scientific">Micromonospora lupini str. Lupac 08</name>
    <dbReference type="NCBI Taxonomy" id="1150864"/>
    <lineage>
        <taxon>Bacteria</taxon>
        <taxon>Bacillati</taxon>
        <taxon>Actinomycetota</taxon>
        <taxon>Actinomycetes</taxon>
        <taxon>Micromonosporales</taxon>
        <taxon>Micromonosporaceae</taxon>
        <taxon>Micromonospora</taxon>
    </lineage>
</organism>
<protein>
    <submittedName>
        <fullName evidence="4">Putative rare lipoprotein A</fullName>
    </submittedName>
</protein>
<feature type="compositionally biased region" description="Low complexity" evidence="2">
    <location>
        <begin position="292"/>
        <end position="313"/>
    </location>
</feature>
<evidence type="ECO:0000259" key="3">
    <source>
        <dbReference type="PROSITE" id="PS50842"/>
    </source>
</evidence>
<dbReference type="Gene3D" id="2.40.40.10">
    <property type="entry name" value="RlpA-like domain"/>
    <property type="match status" value="1"/>
</dbReference>
<feature type="region of interest" description="Disordered" evidence="2">
    <location>
        <begin position="292"/>
        <end position="348"/>
    </location>
</feature>
<dbReference type="AlphaFoldDB" id="I0KXR3"/>
<dbReference type="NCBIfam" id="NF041144">
    <property type="entry name" value="expansin_EXLX1"/>
    <property type="match status" value="1"/>
</dbReference>
<reference evidence="5" key="1">
    <citation type="journal article" date="2012" name="J. Bacteriol.">
        <title>Genome Sequence of Micromonospora lupini Lupac 08, Isolated from Root Nodules of Lupinus angustifolius.</title>
        <authorList>
            <person name="Alonso-Vega P."/>
            <person name="Normand P."/>
            <person name="Bacigalupe R."/>
            <person name="Pujic P."/>
            <person name="Lajus A."/>
            <person name="Vallenet D."/>
            <person name="Carro L."/>
            <person name="Coll P."/>
            <person name="Trujillo M.E."/>
        </authorList>
    </citation>
    <scope>NUCLEOTIDE SEQUENCE [LARGE SCALE GENOMIC DNA]</scope>
    <source>
        <strain evidence="5">Lupac 08</strain>
    </source>
</reference>
<dbReference type="InterPro" id="IPR007117">
    <property type="entry name" value="Expansin_CBD"/>
</dbReference>
<dbReference type="PANTHER" id="PTHR31836">
    <property type="match status" value="1"/>
</dbReference>
<dbReference type="EMBL" id="CAIE01000013">
    <property type="protein sequence ID" value="CCH16360.1"/>
    <property type="molecule type" value="Genomic_DNA"/>
</dbReference>
<proteinExistence type="predicted"/>
<keyword evidence="1" id="KW-0732">Signal</keyword>
<keyword evidence="5" id="KW-1185">Reference proteome</keyword>
<dbReference type="InterPro" id="IPR036749">
    <property type="entry name" value="Expansin_CBD_sf"/>
</dbReference>
<dbReference type="InterPro" id="IPR007112">
    <property type="entry name" value="Expansin/allergen_DPBB_dom"/>
</dbReference>
<dbReference type="STRING" id="1150864.MILUP08_41274"/>
<dbReference type="Pfam" id="PF01357">
    <property type="entry name" value="Expansin_C"/>
    <property type="match status" value="1"/>
</dbReference>
<dbReference type="InterPro" id="IPR049818">
    <property type="entry name" value="Expansin_EXLX1-like"/>
</dbReference>
<gene>
    <name evidence="4" type="ORF">MILUP08_41274</name>
</gene>
<dbReference type="eggNOG" id="COG4305">
    <property type="taxonomic scope" value="Bacteria"/>
</dbReference>
<comment type="caution">
    <text evidence="4">The sequence shown here is derived from an EMBL/GenBank/DDBJ whole genome shotgun (WGS) entry which is preliminary data.</text>
</comment>
<evidence type="ECO:0000313" key="4">
    <source>
        <dbReference type="EMBL" id="CCH16360.1"/>
    </source>
</evidence>
<evidence type="ECO:0000256" key="1">
    <source>
        <dbReference type="ARBA" id="ARBA00022729"/>
    </source>
</evidence>
<dbReference type="Pfam" id="PF03330">
    <property type="entry name" value="DPBB_1"/>
    <property type="match status" value="1"/>
</dbReference>